<protein>
    <submittedName>
        <fullName evidence="1">Uncharacterized protein</fullName>
    </submittedName>
</protein>
<name>A0A1A0DBV4_ACEPA</name>
<gene>
    <name evidence="1" type="ORF">SRCM100623_01161</name>
</gene>
<dbReference type="EMBL" id="LYUD01000099">
    <property type="protein sequence ID" value="OAZ72619.1"/>
    <property type="molecule type" value="Genomic_DNA"/>
</dbReference>
<comment type="caution">
    <text evidence="1">The sequence shown here is derived from an EMBL/GenBank/DDBJ whole genome shotgun (WGS) entry which is preliminary data.</text>
</comment>
<evidence type="ECO:0000313" key="2">
    <source>
        <dbReference type="Proteomes" id="UP000093796"/>
    </source>
</evidence>
<dbReference type="PATRIC" id="fig|438.15.peg.1332"/>
<dbReference type="AlphaFoldDB" id="A0A1A0DBV4"/>
<dbReference type="OrthoDB" id="7224635at2"/>
<organism evidence="1 2">
    <name type="scientific">Acetobacter pasteurianus</name>
    <name type="common">Acetobacter turbidans</name>
    <dbReference type="NCBI Taxonomy" id="438"/>
    <lineage>
        <taxon>Bacteria</taxon>
        <taxon>Pseudomonadati</taxon>
        <taxon>Pseudomonadota</taxon>
        <taxon>Alphaproteobacteria</taxon>
        <taxon>Acetobacterales</taxon>
        <taxon>Acetobacteraceae</taxon>
        <taxon>Acetobacter</taxon>
    </lineage>
</organism>
<sequence>MPAPQPGLAYTALKTLATVAMTVVLIALLRGGLALLPKFDSATGGQVGTHLLQLLAGDGQARTQNAVSIGLMLGCFILAVLLVQVLEKWWRRRAR</sequence>
<proteinExistence type="predicted"/>
<accession>A0A1A0DBV4</accession>
<dbReference type="RefSeq" id="WP_003628457.1">
    <property type="nucleotide sequence ID" value="NZ_LYUD01000099.1"/>
</dbReference>
<evidence type="ECO:0000313" key="1">
    <source>
        <dbReference type="EMBL" id="OAZ72619.1"/>
    </source>
</evidence>
<reference evidence="1 2" key="1">
    <citation type="submission" date="2016-05" db="EMBL/GenBank/DDBJ databases">
        <title>Genome sequencing of Acetobacter pasteurianus strain SRCM100623.</title>
        <authorList>
            <person name="Song Y.R."/>
        </authorList>
    </citation>
    <scope>NUCLEOTIDE SEQUENCE [LARGE SCALE GENOMIC DNA]</scope>
    <source>
        <strain evidence="1 2">SRCM100623</strain>
    </source>
</reference>
<dbReference type="Proteomes" id="UP000093796">
    <property type="component" value="Unassembled WGS sequence"/>
</dbReference>